<comment type="caution">
    <text evidence="3">The sequence shown here is derived from an EMBL/GenBank/DDBJ whole genome shotgun (WGS) entry which is preliminary data.</text>
</comment>
<accession>A0A833FK56</accession>
<evidence type="ECO:0000313" key="3">
    <source>
        <dbReference type="EMBL" id="KAB2661634.1"/>
    </source>
</evidence>
<dbReference type="PANTHER" id="PTHR30386">
    <property type="entry name" value="MEMBRANE FUSION SUBUNIT OF EMRAB-TOLC MULTIDRUG EFFLUX PUMP"/>
    <property type="match status" value="1"/>
</dbReference>
<keyword evidence="1" id="KW-1133">Transmembrane helix</keyword>
<dbReference type="Pfam" id="PF25917">
    <property type="entry name" value="BSH_RND"/>
    <property type="match status" value="1"/>
</dbReference>
<feature type="domain" description="Multidrug resistance protein MdtA-like barrel-sandwich hybrid" evidence="2">
    <location>
        <begin position="123"/>
        <end position="159"/>
    </location>
</feature>
<evidence type="ECO:0000256" key="1">
    <source>
        <dbReference type="SAM" id="Phobius"/>
    </source>
</evidence>
<dbReference type="AlphaFoldDB" id="A0A833FK56"/>
<keyword evidence="4" id="KW-1185">Reference proteome</keyword>
<name>A0A833FK56_9HYPH</name>
<keyword evidence="1" id="KW-0472">Membrane</keyword>
<dbReference type="PANTHER" id="PTHR30386:SF24">
    <property type="entry name" value="MULTIDRUG RESISTANCE EFFLUX PUMP"/>
    <property type="match status" value="1"/>
</dbReference>
<dbReference type="EMBL" id="WBWA01000046">
    <property type="protein sequence ID" value="KAB2661634.1"/>
    <property type="molecule type" value="Genomic_DNA"/>
</dbReference>
<evidence type="ECO:0000259" key="2">
    <source>
        <dbReference type="Pfam" id="PF25917"/>
    </source>
</evidence>
<reference evidence="3 4" key="1">
    <citation type="submission" date="2019-09" db="EMBL/GenBank/DDBJ databases">
        <title>Taxonomic organization of the family Brucellaceae based on a phylogenomic approach.</title>
        <authorList>
            <person name="Leclercq S."/>
            <person name="Cloeckaert A."/>
            <person name="Zygmunt M.S."/>
        </authorList>
    </citation>
    <scope>NUCLEOTIDE SEQUENCE [LARGE SCALE GENOMIC DNA]</scope>
    <source>
        <strain evidence="3 4">LMG 18957</strain>
    </source>
</reference>
<dbReference type="InterPro" id="IPR050739">
    <property type="entry name" value="MFP"/>
</dbReference>
<keyword evidence="1" id="KW-0812">Transmembrane</keyword>
<sequence length="168" mass="18471">MMLHLPASRTNDTRSVSDLKAKLRLRLSVLIVGNQFRQSTQELRVMNKPVVLFQQPAPAKDKPEPAKAAGKPRRRAYLSLARASVIVAGTGLAIVIPLGWGSWVAGMTNQTTDNAYLRADTTPVSAEVSGRILRLLVEDYQHVKIGQLLMQIDPTQYQAQEVDQAKAA</sequence>
<feature type="transmembrane region" description="Helical" evidence="1">
    <location>
        <begin position="80"/>
        <end position="100"/>
    </location>
</feature>
<dbReference type="SUPFAM" id="SSF111369">
    <property type="entry name" value="HlyD-like secretion proteins"/>
    <property type="match status" value="1"/>
</dbReference>
<dbReference type="InterPro" id="IPR058625">
    <property type="entry name" value="MdtA-like_BSH"/>
</dbReference>
<proteinExistence type="predicted"/>
<dbReference type="Proteomes" id="UP000430843">
    <property type="component" value="Unassembled WGS sequence"/>
</dbReference>
<organism evidence="3 4">
    <name type="scientific">Brucella tritici</name>
    <dbReference type="NCBI Taxonomy" id="94626"/>
    <lineage>
        <taxon>Bacteria</taxon>
        <taxon>Pseudomonadati</taxon>
        <taxon>Pseudomonadota</taxon>
        <taxon>Alphaproteobacteria</taxon>
        <taxon>Hyphomicrobiales</taxon>
        <taxon>Brucellaceae</taxon>
        <taxon>Brucella/Ochrobactrum group</taxon>
        <taxon>Brucella</taxon>
    </lineage>
</organism>
<dbReference type="Gene3D" id="2.40.50.100">
    <property type="match status" value="1"/>
</dbReference>
<protein>
    <submittedName>
        <fullName evidence="3">Biotin/lipoyl-binding protein</fullName>
    </submittedName>
</protein>
<gene>
    <name evidence="3" type="ORF">F9K91_24540</name>
</gene>
<evidence type="ECO:0000313" key="4">
    <source>
        <dbReference type="Proteomes" id="UP000430843"/>
    </source>
</evidence>